<dbReference type="InterPro" id="IPR008030">
    <property type="entry name" value="NmrA-like"/>
</dbReference>
<evidence type="ECO:0000313" key="6">
    <source>
        <dbReference type="Proteomes" id="UP000707451"/>
    </source>
</evidence>
<dbReference type="OrthoDB" id="3358371at2759"/>
<keyword evidence="3" id="KW-0732">Signal</keyword>
<accession>A0A9P8BVG1</accession>
<dbReference type="Gene3D" id="3.40.50.720">
    <property type="entry name" value="NAD(P)-binding Rossmann-like Domain"/>
    <property type="match status" value="1"/>
</dbReference>
<keyword evidence="6" id="KW-1185">Reference proteome</keyword>
<dbReference type="Pfam" id="PF05368">
    <property type="entry name" value="NmrA"/>
    <property type="match status" value="1"/>
</dbReference>
<dbReference type="SUPFAM" id="SSF51735">
    <property type="entry name" value="NAD(P)-binding Rossmann-fold domains"/>
    <property type="match status" value="1"/>
</dbReference>
<organism evidence="5 6">
    <name type="scientific">Linnemannia hyalina</name>
    <dbReference type="NCBI Taxonomy" id="64524"/>
    <lineage>
        <taxon>Eukaryota</taxon>
        <taxon>Fungi</taxon>
        <taxon>Fungi incertae sedis</taxon>
        <taxon>Mucoromycota</taxon>
        <taxon>Mortierellomycotina</taxon>
        <taxon>Mortierellomycetes</taxon>
        <taxon>Mortierellales</taxon>
        <taxon>Mortierellaceae</taxon>
        <taxon>Linnemannia</taxon>
    </lineage>
</organism>
<dbReference type="CDD" id="cd05251">
    <property type="entry name" value="NmrA_like_SDR_a"/>
    <property type="match status" value="1"/>
</dbReference>
<evidence type="ECO:0000259" key="4">
    <source>
        <dbReference type="Pfam" id="PF05368"/>
    </source>
</evidence>
<evidence type="ECO:0000313" key="5">
    <source>
        <dbReference type="EMBL" id="KAG9070434.1"/>
    </source>
</evidence>
<feature type="chain" id="PRO_5040283940" description="NmrA-like domain-containing protein" evidence="3">
    <location>
        <begin position="21"/>
        <end position="317"/>
    </location>
</feature>
<dbReference type="EMBL" id="JAHRHY010000003">
    <property type="protein sequence ID" value="KAG9070434.1"/>
    <property type="molecule type" value="Genomic_DNA"/>
</dbReference>
<evidence type="ECO:0000256" key="1">
    <source>
        <dbReference type="ARBA" id="ARBA00006328"/>
    </source>
</evidence>
<reference evidence="5" key="1">
    <citation type="submission" date="2021-06" db="EMBL/GenBank/DDBJ databases">
        <title>Genome Sequence of Mortierella hyaline Strain SCG-10, a Cold-Adapted, Nitrate-Reducing Fungus Isolated from Soil in Minnesota, USA.</title>
        <authorList>
            <person name="Aldossari N."/>
        </authorList>
    </citation>
    <scope>NUCLEOTIDE SEQUENCE</scope>
    <source>
        <strain evidence="5">SCG-10</strain>
    </source>
</reference>
<name>A0A9P8BVG1_9FUNG</name>
<dbReference type="PANTHER" id="PTHR42748">
    <property type="entry name" value="NITROGEN METABOLITE REPRESSION PROTEIN NMRA FAMILY MEMBER"/>
    <property type="match status" value="1"/>
</dbReference>
<dbReference type="Proteomes" id="UP000707451">
    <property type="component" value="Unassembled WGS sequence"/>
</dbReference>
<gene>
    <name evidence="5" type="ORF">KI688_007970</name>
</gene>
<dbReference type="InterPro" id="IPR051164">
    <property type="entry name" value="NmrA-like_oxidored"/>
</dbReference>
<comment type="similarity">
    <text evidence="1">Belongs to the NmrA-type oxidoreductase family.</text>
</comment>
<feature type="signal peptide" evidence="3">
    <location>
        <begin position="1"/>
        <end position="20"/>
    </location>
</feature>
<dbReference type="InterPro" id="IPR036291">
    <property type="entry name" value="NAD(P)-bd_dom_sf"/>
</dbReference>
<dbReference type="PANTHER" id="PTHR42748:SF11">
    <property type="entry name" value="NMRA-LIKE DOMAIN-CONTAINING PROTEIN"/>
    <property type="match status" value="1"/>
</dbReference>
<evidence type="ECO:0000256" key="2">
    <source>
        <dbReference type="ARBA" id="ARBA00022857"/>
    </source>
</evidence>
<dbReference type="Gene3D" id="3.90.25.10">
    <property type="entry name" value="UDP-galactose 4-epimerase, domain 1"/>
    <property type="match status" value="1"/>
</dbReference>
<evidence type="ECO:0000256" key="3">
    <source>
        <dbReference type="SAM" id="SignalP"/>
    </source>
</evidence>
<dbReference type="AlphaFoldDB" id="A0A9P8BVG1"/>
<protein>
    <recommendedName>
        <fullName evidence="4">NmrA-like domain-containing protein</fullName>
    </recommendedName>
</protein>
<sequence length="317" mass="34908">MYTPAITIMSKLLVVFFATGQQGSSIIDYVINDSALSKVYKLRAVTRDPSKPEALALHKRGVEVVKGDMDDKDSLKQAMHGAHTVFAATLTVYDDQMETRERAQGRALGDAAVEGGVQYLIFSTLPNTTKISDGVYTVASFDVKAETEQYIRGLPLKSAFFSPGSFMQNYLGMFAPYPVGDGTYAFSNIVSPQAPYPHIDTLGDTGKYVGAILAEPDKYEGKVFSAATKLYTFEEAAQVISKVTGKDVKYKQISVDDIKRMMPPIVANNVVPMMKYAEDFGYYGSNTMELVEWSAQNARGKLTTLEEFFAKNPINLH</sequence>
<keyword evidence="2" id="KW-0521">NADP</keyword>
<comment type="caution">
    <text evidence="5">The sequence shown here is derived from an EMBL/GenBank/DDBJ whole genome shotgun (WGS) entry which is preliminary data.</text>
</comment>
<proteinExistence type="inferred from homology"/>
<dbReference type="GO" id="GO:0005634">
    <property type="term" value="C:nucleus"/>
    <property type="evidence" value="ECO:0007669"/>
    <property type="project" value="TreeGrafter"/>
</dbReference>
<feature type="domain" description="NmrA-like" evidence="4">
    <location>
        <begin position="9"/>
        <end position="309"/>
    </location>
</feature>